<evidence type="ECO:0000313" key="2">
    <source>
        <dbReference type="Proteomes" id="UP000293291"/>
    </source>
</evidence>
<dbReference type="OrthoDB" id="191189at2"/>
<reference evidence="1 2" key="1">
    <citation type="submission" date="2019-01" db="EMBL/GenBank/DDBJ databases">
        <title>Novel species of Nocardioides.</title>
        <authorList>
            <person name="Liu Q."/>
            <person name="Xin Y.-H."/>
        </authorList>
    </citation>
    <scope>NUCLEOTIDE SEQUENCE [LARGE SCALE GENOMIC DNA]</scope>
    <source>
        <strain evidence="1 2">CGMCC 4.6875</strain>
    </source>
</reference>
<dbReference type="InterPro" id="IPR019587">
    <property type="entry name" value="Polyketide_cyclase/dehydratase"/>
</dbReference>
<protein>
    <recommendedName>
        <fullName evidence="3">SRPBCC family protein</fullName>
    </recommendedName>
</protein>
<accession>A0A4Q2SHX7</accession>
<name>A0A4Q2SHX7_9ACTN</name>
<evidence type="ECO:0000313" key="1">
    <source>
        <dbReference type="EMBL" id="RYC03458.1"/>
    </source>
</evidence>
<dbReference type="Pfam" id="PF10604">
    <property type="entry name" value="Polyketide_cyc2"/>
    <property type="match status" value="1"/>
</dbReference>
<sequence>MLVEAYGPAHPDEVWRRFTDPAEWPVWAPQIRAVQTDATVLAVGATGRVHGPAGVAVDFRITDLDAGLRSWTWEVGRGPATVGMDHHVLPAPGGGTRVLLRVHPPAATLVQPYRVPAGIALRRLVSTPGGAGGTPEAVQSFDFAFAPAYALAARPFGIRPGTTTVEVGPRWLYVRYGPWRLATPRDNIASAEVTGGFSFVKTAGPPHLSFSDRGISMTTNGDAALCLTFHEPVPAIDPTATITHPGATLAVAEPERLAEALGFAAS</sequence>
<dbReference type="InterPro" id="IPR023393">
    <property type="entry name" value="START-like_dom_sf"/>
</dbReference>
<proteinExistence type="predicted"/>
<dbReference type="AlphaFoldDB" id="A0A4Q2SHX7"/>
<gene>
    <name evidence="1" type="ORF">EUA07_05575</name>
</gene>
<dbReference type="EMBL" id="SDWU01000005">
    <property type="protein sequence ID" value="RYC03458.1"/>
    <property type="molecule type" value="Genomic_DNA"/>
</dbReference>
<keyword evidence="2" id="KW-1185">Reference proteome</keyword>
<dbReference type="RefSeq" id="WP_129454013.1">
    <property type="nucleotide sequence ID" value="NZ_JACXYX010000008.1"/>
</dbReference>
<evidence type="ECO:0008006" key="3">
    <source>
        <dbReference type="Google" id="ProtNLM"/>
    </source>
</evidence>
<comment type="caution">
    <text evidence="1">The sequence shown here is derived from an EMBL/GenBank/DDBJ whole genome shotgun (WGS) entry which is preliminary data.</text>
</comment>
<organism evidence="1 2">
    <name type="scientific">Nocardioides ganghwensis</name>
    <dbReference type="NCBI Taxonomy" id="252230"/>
    <lineage>
        <taxon>Bacteria</taxon>
        <taxon>Bacillati</taxon>
        <taxon>Actinomycetota</taxon>
        <taxon>Actinomycetes</taxon>
        <taxon>Propionibacteriales</taxon>
        <taxon>Nocardioidaceae</taxon>
        <taxon>Nocardioides</taxon>
    </lineage>
</organism>
<dbReference type="Proteomes" id="UP000293291">
    <property type="component" value="Unassembled WGS sequence"/>
</dbReference>
<dbReference type="Gene3D" id="3.30.530.20">
    <property type="match status" value="1"/>
</dbReference>
<dbReference type="SUPFAM" id="SSF55961">
    <property type="entry name" value="Bet v1-like"/>
    <property type="match status" value="1"/>
</dbReference>